<evidence type="ECO:0000313" key="2">
    <source>
        <dbReference type="EMBL" id="UQC90067.1"/>
    </source>
</evidence>
<dbReference type="AlphaFoldDB" id="A0A9Q8WP67"/>
<dbReference type="EMBL" id="CP019480">
    <property type="protein sequence ID" value="UQC90067.1"/>
    <property type="molecule type" value="Genomic_DNA"/>
</dbReference>
<sequence>MVDVRSIGFHEMFTAWEMCGCGGGATLEVFFCGGDDSNGSKEGSLHWHSVPRSACACDTRQRTDKITNNLEFIISRSRLPGILGKQFLKDTYLPTGAKGTYLSAGSFVMGSHLSCFQSAASLSPTPPKQPAAPAPKPAKSSTPNPDKQP</sequence>
<feature type="compositionally biased region" description="Low complexity" evidence="1">
    <location>
        <begin position="137"/>
        <end position="149"/>
    </location>
</feature>
<gene>
    <name evidence="2" type="ORF">CLUP02_15598</name>
</gene>
<organism evidence="2 3">
    <name type="scientific">Colletotrichum lupini</name>
    <dbReference type="NCBI Taxonomy" id="145971"/>
    <lineage>
        <taxon>Eukaryota</taxon>
        <taxon>Fungi</taxon>
        <taxon>Dikarya</taxon>
        <taxon>Ascomycota</taxon>
        <taxon>Pezizomycotina</taxon>
        <taxon>Sordariomycetes</taxon>
        <taxon>Hypocreomycetidae</taxon>
        <taxon>Glomerellales</taxon>
        <taxon>Glomerellaceae</taxon>
        <taxon>Colletotrichum</taxon>
        <taxon>Colletotrichum acutatum species complex</taxon>
    </lineage>
</organism>
<reference evidence="2" key="1">
    <citation type="journal article" date="2021" name="Mol. Plant Microbe Interact.">
        <title>Complete Genome Sequence of the Plant-Pathogenic Fungus Colletotrichum lupini.</title>
        <authorList>
            <person name="Baroncelli R."/>
            <person name="Pensec F."/>
            <person name="Da Lio D."/>
            <person name="Boufleur T."/>
            <person name="Vicente I."/>
            <person name="Sarrocco S."/>
            <person name="Picot A."/>
            <person name="Baraldi E."/>
            <person name="Sukno S."/>
            <person name="Thon M."/>
            <person name="Le Floch G."/>
        </authorList>
    </citation>
    <scope>NUCLEOTIDE SEQUENCE</scope>
    <source>
        <strain evidence="2">IMI 504893</strain>
    </source>
</reference>
<accession>A0A9Q8WP67</accession>
<evidence type="ECO:0000256" key="1">
    <source>
        <dbReference type="SAM" id="MobiDB-lite"/>
    </source>
</evidence>
<name>A0A9Q8WP67_9PEZI</name>
<evidence type="ECO:0000313" key="3">
    <source>
        <dbReference type="Proteomes" id="UP000830671"/>
    </source>
</evidence>
<feature type="region of interest" description="Disordered" evidence="1">
    <location>
        <begin position="119"/>
        <end position="149"/>
    </location>
</feature>
<feature type="compositionally biased region" description="Pro residues" evidence="1">
    <location>
        <begin position="124"/>
        <end position="136"/>
    </location>
</feature>
<proteinExistence type="predicted"/>
<protein>
    <submittedName>
        <fullName evidence="2">Uncharacterized protein</fullName>
    </submittedName>
</protein>
<dbReference type="GeneID" id="73349532"/>
<dbReference type="KEGG" id="clup:CLUP02_15598"/>
<keyword evidence="3" id="KW-1185">Reference proteome</keyword>
<dbReference type="RefSeq" id="XP_049151668.1">
    <property type="nucleotide sequence ID" value="XM_049294522.1"/>
</dbReference>
<dbReference type="Proteomes" id="UP000830671">
    <property type="component" value="Chromosome 8"/>
</dbReference>